<feature type="region of interest" description="Disordered" evidence="14">
    <location>
        <begin position="43"/>
        <end position="77"/>
    </location>
</feature>
<dbReference type="CDD" id="cd19961">
    <property type="entry name" value="EcYidC-like_peri"/>
    <property type="match status" value="1"/>
</dbReference>
<dbReference type="GO" id="GO:0005886">
    <property type="term" value="C:plasma membrane"/>
    <property type="evidence" value="ECO:0007669"/>
    <property type="project" value="UniProtKB-SubCell"/>
</dbReference>
<dbReference type="Pfam" id="PF02096">
    <property type="entry name" value="60KD_IMP"/>
    <property type="match status" value="1"/>
</dbReference>
<comment type="caution">
    <text evidence="17">The sequence shown here is derived from an EMBL/GenBank/DDBJ whole genome shotgun (WGS) entry which is preliminary data.</text>
</comment>
<feature type="transmembrane region" description="Helical" evidence="13">
    <location>
        <begin position="6"/>
        <end position="24"/>
    </location>
</feature>
<dbReference type="Pfam" id="PF14849">
    <property type="entry name" value="YidC_periplas"/>
    <property type="match status" value="1"/>
</dbReference>
<name>A0A842HL33_9BACT</name>
<evidence type="ECO:0000256" key="1">
    <source>
        <dbReference type="ARBA" id="ARBA00004429"/>
    </source>
</evidence>
<evidence type="ECO:0000256" key="8">
    <source>
        <dbReference type="ARBA" id="ARBA00022989"/>
    </source>
</evidence>
<evidence type="ECO:0000313" key="18">
    <source>
        <dbReference type="Proteomes" id="UP000546464"/>
    </source>
</evidence>
<accession>A0A842HL33</accession>
<gene>
    <name evidence="13 17" type="primary">yidC</name>
    <name evidence="17" type="ORF">H5P28_18310</name>
</gene>
<evidence type="ECO:0000256" key="11">
    <source>
        <dbReference type="ARBA" id="ARBA00033245"/>
    </source>
</evidence>
<keyword evidence="18" id="KW-1185">Reference proteome</keyword>
<feature type="transmembrane region" description="Helical" evidence="13">
    <location>
        <begin position="480"/>
        <end position="503"/>
    </location>
</feature>
<protein>
    <recommendedName>
        <fullName evidence="3 13">Membrane protein insertase YidC</fullName>
    </recommendedName>
    <alternativeName>
        <fullName evidence="12 13">Foldase YidC</fullName>
    </alternativeName>
    <alternativeName>
        <fullName evidence="11 13">Membrane integrase YidC</fullName>
    </alternativeName>
    <alternativeName>
        <fullName evidence="13">Membrane protein YidC</fullName>
    </alternativeName>
</protein>
<dbReference type="PRINTS" id="PR01900">
    <property type="entry name" value="YIDCPROTEIN"/>
</dbReference>
<organism evidence="17 18">
    <name type="scientific">Ruficoccus amylovorans</name>
    <dbReference type="NCBI Taxonomy" id="1804625"/>
    <lineage>
        <taxon>Bacteria</taxon>
        <taxon>Pseudomonadati</taxon>
        <taxon>Verrucomicrobiota</taxon>
        <taxon>Opitutia</taxon>
        <taxon>Puniceicoccales</taxon>
        <taxon>Cerasicoccaceae</taxon>
        <taxon>Ruficoccus</taxon>
    </lineage>
</organism>
<feature type="domain" description="Membrane insertase YidC N-terminal" evidence="16">
    <location>
        <begin position="101"/>
        <end position="398"/>
    </location>
</feature>
<dbReference type="AlphaFoldDB" id="A0A842HL33"/>
<reference evidence="17 18" key="1">
    <citation type="submission" date="2020-07" db="EMBL/GenBank/DDBJ databases">
        <authorList>
            <person name="Feng X."/>
        </authorList>
    </citation>
    <scope>NUCLEOTIDE SEQUENCE [LARGE SCALE GENOMIC DNA]</scope>
    <source>
        <strain evidence="17 18">JCM31066</strain>
    </source>
</reference>
<dbReference type="InterPro" id="IPR019998">
    <property type="entry name" value="Membr_insert_YidC"/>
</dbReference>
<dbReference type="NCBIfam" id="TIGR03592">
    <property type="entry name" value="yidC_oxa1_cterm"/>
    <property type="match status" value="1"/>
</dbReference>
<feature type="transmembrane region" description="Helical" evidence="13">
    <location>
        <begin position="415"/>
        <end position="436"/>
    </location>
</feature>
<dbReference type="RefSeq" id="WP_185677139.1">
    <property type="nucleotide sequence ID" value="NZ_JACHVB010000063.1"/>
</dbReference>
<keyword evidence="4 13" id="KW-0813">Transport</keyword>
<dbReference type="Proteomes" id="UP000546464">
    <property type="component" value="Unassembled WGS sequence"/>
</dbReference>
<evidence type="ECO:0000256" key="14">
    <source>
        <dbReference type="SAM" id="MobiDB-lite"/>
    </source>
</evidence>
<keyword evidence="7 13" id="KW-0653">Protein transport</keyword>
<evidence type="ECO:0000256" key="13">
    <source>
        <dbReference type="HAMAP-Rule" id="MF_01810"/>
    </source>
</evidence>
<sequence>MDKKNLVLGLLFLGGAFFTIFWQGRQAQERALQQQLNQPAAQKVQTAEAGATEEAPATAAKPATPAGKPAPGDTTRDFFLQSENNAQDIEPVHAEAPEELITLENEAIRVTFTTRGGAIKHVEFVAIGHDGELKFPATIDSEQPYVFNAGGILPALAISFDMDGDGVPDEFAPQYKVSYHSNDEGRVNFELVTDYGLRIKRGYQLQGSGTDKDPYVIQHTIAFVNESGSSFNQNDIFVNVGTAPPTEGDVWGEYLNFGYYNGDSAEFIKMKKFKGSKGFLGIGKKSPVSVVEESVADVQWGAIKNQFFTGVLTPTEPGIGIYAKPAPLGQAIDDPEAEEGMTGAIRFRLDALPQGEQQLFHMQYYVGPKEYTRLADLGDRQDLVMQFGFFGAISKVLLYAMIWIHGVIVHVAPTWGWGFTIIIVTVIIKTLLYPLTQVQVRSAKRMSKIQPLMQEIREKYKDQPQELQKRTMELFKEHRVNPAAGCLPLLLQIPIFFSFYFMLRTASELRFAPFLWIPDLSIPDTVGYIAGFPINPLPLLMGITMFFQMQMTPTPTTDNMQRTLFKFMPLVFLFFCYNFPAGLVLYWTCQNLFTIGQQWITNRRKDDEEETGTDKPASGPKKPTFTDRVKAAREEQQAAKRRLTGKGLPQQKKKKR</sequence>
<comment type="subcellular location">
    <subcellularLocation>
        <location evidence="1">Cell inner membrane</location>
        <topology evidence="1">Multi-pass membrane protein</topology>
    </subcellularLocation>
    <subcellularLocation>
        <location evidence="13">Cell membrane</location>
        <topology evidence="13">Multi-pass membrane protein</topology>
    </subcellularLocation>
</comment>
<proteinExistence type="inferred from homology"/>
<keyword evidence="6 13" id="KW-0812">Transmembrane</keyword>
<feature type="transmembrane region" description="Helical" evidence="13">
    <location>
        <begin position="387"/>
        <end position="409"/>
    </location>
</feature>
<evidence type="ECO:0000256" key="4">
    <source>
        <dbReference type="ARBA" id="ARBA00022448"/>
    </source>
</evidence>
<comment type="similarity">
    <text evidence="2 13">Belongs to the OXA1/ALB3/YidC family. Type 1 subfamily.</text>
</comment>
<evidence type="ECO:0000256" key="10">
    <source>
        <dbReference type="ARBA" id="ARBA00023186"/>
    </source>
</evidence>
<comment type="function">
    <text evidence="13">Required for the insertion and/or proper folding and/or complex formation of integral membrane proteins into the membrane. Involved in integration of membrane proteins that insert both dependently and independently of the Sec translocase complex, as well as at least some lipoproteins. Aids folding of multispanning membrane proteins.</text>
</comment>
<dbReference type="Gene3D" id="2.70.98.90">
    <property type="match status" value="1"/>
</dbReference>
<evidence type="ECO:0000256" key="5">
    <source>
        <dbReference type="ARBA" id="ARBA00022475"/>
    </source>
</evidence>
<keyword evidence="8 13" id="KW-1133">Transmembrane helix</keyword>
<feature type="transmembrane region" description="Helical" evidence="13">
    <location>
        <begin position="526"/>
        <end position="547"/>
    </location>
</feature>
<dbReference type="GO" id="GO:0051205">
    <property type="term" value="P:protein insertion into membrane"/>
    <property type="evidence" value="ECO:0007669"/>
    <property type="project" value="TreeGrafter"/>
</dbReference>
<evidence type="ECO:0000256" key="6">
    <source>
        <dbReference type="ARBA" id="ARBA00022692"/>
    </source>
</evidence>
<dbReference type="HAMAP" id="MF_01810">
    <property type="entry name" value="YidC_type1"/>
    <property type="match status" value="1"/>
</dbReference>
<keyword evidence="10 13" id="KW-0143">Chaperone</keyword>
<dbReference type="PANTHER" id="PTHR12428">
    <property type="entry name" value="OXA1"/>
    <property type="match status" value="1"/>
</dbReference>
<dbReference type="PRINTS" id="PR00701">
    <property type="entry name" value="60KDINNERMP"/>
</dbReference>
<dbReference type="GO" id="GO:0015031">
    <property type="term" value="P:protein transport"/>
    <property type="evidence" value="ECO:0007669"/>
    <property type="project" value="UniProtKB-KW"/>
</dbReference>
<evidence type="ECO:0000313" key="17">
    <source>
        <dbReference type="EMBL" id="MBC2596226.1"/>
    </source>
</evidence>
<evidence type="ECO:0000256" key="2">
    <source>
        <dbReference type="ARBA" id="ARBA00010527"/>
    </source>
</evidence>
<feature type="region of interest" description="Disordered" evidence="14">
    <location>
        <begin position="604"/>
        <end position="656"/>
    </location>
</feature>
<dbReference type="PANTHER" id="PTHR12428:SF65">
    <property type="entry name" value="CYTOCHROME C OXIDASE ASSEMBLY PROTEIN COX18, MITOCHONDRIAL"/>
    <property type="match status" value="1"/>
</dbReference>
<dbReference type="InterPro" id="IPR047196">
    <property type="entry name" value="YidC_ALB_C"/>
</dbReference>
<dbReference type="InterPro" id="IPR028055">
    <property type="entry name" value="YidC/Oxa/ALB_C"/>
</dbReference>
<dbReference type="CDD" id="cd20070">
    <property type="entry name" value="5TM_YidC_Alb3"/>
    <property type="match status" value="1"/>
</dbReference>
<keyword evidence="5 13" id="KW-1003">Cell membrane</keyword>
<comment type="subunit">
    <text evidence="13">Interacts with the Sec translocase complex via SecD. Specifically interacts with transmembrane segments of nascent integral membrane proteins during membrane integration.</text>
</comment>
<dbReference type="GO" id="GO:0032977">
    <property type="term" value="F:membrane insertase activity"/>
    <property type="evidence" value="ECO:0007669"/>
    <property type="project" value="InterPro"/>
</dbReference>
<evidence type="ECO:0000259" key="15">
    <source>
        <dbReference type="Pfam" id="PF02096"/>
    </source>
</evidence>
<evidence type="ECO:0000256" key="3">
    <source>
        <dbReference type="ARBA" id="ARBA00015325"/>
    </source>
</evidence>
<dbReference type="InterPro" id="IPR001708">
    <property type="entry name" value="YidC/ALB3/OXA1/COX18"/>
</dbReference>
<feature type="domain" description="Membrane insertase YidC/Oxa/ALB C-terminal" evidence="15">
    <location>
        <begin position="417"/>
        <end position="603"/>
    </location>
</feature>
<feature type="transmembrane region" description="Helical" evidence="13">
    <location>
        <begin position="567"/>
        <end position="587"/>
    </location>
</feature>
<dbReference type="InterPro" id="IPR038221">
    <property type="entry name" value="YidC_periplasmic_sf"/>
</dbReference>
<dbReference type="NCBIfam" id="TIGR03593">
    <property type="entry name" value="yidC_nterm"/>
    <property type="match status" value="1"/>
</dbReference>
<feature type="compositionally biased region" description="Basic and acidic residues" evidence="14">
    <location>
        <begin position="624"/>
        <end position="638"/>
    </location>
</feature>
<dbReference type="InterPro" id="IPR028053">
    <property type="entry name" value="Membr_insert_YidC_N"/>
</dbReference>
<feature type="compositionally biased region" description="Low complexity" evidence="14">
    <location>
        <begin position="43"/>
        <end position="72"/>
    </location>
</feature>
<evidence type="ECO:0000259" key="16">
    <source>
        <dbReference type="Pfam" id="PF14849"/>
    </source>
</evidence>
<evidence type="ECO:0000256" key="7">
    <source>
        <dbReference type="ARBA" id="ARBA00022927"/>
    </source>
</evidence>
<evidence type="ECO:0000256" key="12">
    <source>
        <dbReference type="ARBA" id="ARBA00033342"/>
    </source>
</evidence>
<keyword evidence="9 13" id="KW-0472">Membrane</keyword>
<evidence type="ECO:0000256" key="9">
    <source>
        <dbReference type="ARBA" id="ARBA00023136"/>
    </source>
</evidence>
<dbReference type="EMBL" id="JACHVB010000063">
    <property type="protein sequence ID" value="MBC2596226.1"/>
    <property type="molecule type" value="Genomic_DNA"/>
</dbReference>